<reference evidence="3" key="1">
    <citation type="submission" date="2013-02" db="EMBL/GenBank/DDBJ databases">
        <title>The complete genome sequence of Corynebacterium casei LMG S-19264 (=DSM 44701).</title>
        <authorList>
            <person name="Ruckert C."/>
            <person name="Albersmeier A."/>
            <person name="Kalinowski J."/>
        </authorList>
    </citation>
    <scope>NUCLEOTIDE SEQUENCE [LARGE SCALE GENOMIC DNA]</scope>
    <source>
        <strain evidence="3">LMG S-19264</strain>
    </source>
</reference>
<organism evidence="2 3">
    <name type="scientific">Corynebacterium casei LMG S-19264</name>
    <dbReference type="NCBI Taxonomy" id="1285583"/>
    <lineage>
        <taxon>Bacteria</taxon>
        <taxon>Bacillati</taxon>
        <taxon>Actinomycetota</taxon>
        <taxon>Actinomycetes</taxon>
        <taxon>Mycobacteriales</taxon>
        <taxon>Corynebacteriaceae</taxon>
        <taxon>Corynebacterium</taxon>
    </lineage>
</organism>
<evidence type="ECO:0000313" key="2">
    <source>
        <dbReference type="EMBL" id="AHI19859.1"/>
    </source>
</evidence>
<accession>A0ABM5PPR2</accession>
<dbReference type="InterPro" id="IPR011256">
    <property type="entry name" value="Reg_factor_effector_dom_sf"/>
</dbReference>
<protein>
    <recommendedName>
        <fullName evidence="1">AraC effector-binding domain-containing protein</fullName>
    </recommendedName>
</protein>
<dbReference type="SMART" id="SM00871">
    <property type="entry name" value="AraC_E_bind"/>
    <property type="match status" value="1"/>
</dbReference>
<name>A0ABM5PPR2_9CORY</name>
<dbReference type="RefSeq" id="WP_006821784.1">
    <property type="nucleotide sequence ID" value="NZ_CP004350.1"/>
</dbReference>
<evidence type="ECO:0000313" key="3">
    <source>
        <dbReference type="Proteomes" id="UP000019226"/>
    </source>
</evidence>
<sequence length="167" mass="18533">MKIEMTTVPAHHILSIRDTVPLDSIPTFLKPSYERIEALVNEAGIKEEACRAYTYSMSPDEIDIAAAYVIAEQDLDVIRAAVEESNNSDSNGAFGGLELIEFDERNAAMTVHHGSYNKLGDSWSAFAQELATEGFKVSEPTFEDYVDRGDDSSTAEAVTNLYWYLSH</sequence>
<gene>
    <name evidence="2" type="ORF">CCASEI_06415</name>
</gene>
<dbReference type="Proteomes" id="UP000019226">
    <property type="component" value="Chromosome"/>
</dbReference>
<dbReference type="InterPro" id="IPR029442">
    <property type="entry name" value="GyrI-like"/>
</dbReference>
<dbReference type="Pfam" id="PF06445">
    <property type="entry name" value="GyrI-like"/>
    <property type="match status" value="1"/>
</dbReference>
<dbReference type="InterPro" id="IPR010499">
    <property type="entry name" value="AraC_E-bd"/>
</dbReference>
<dbReference type="Gene3D" id="3.20.80.10">
    <property type="entry name" value="Regulatory factor, effector binding domain"/>
    <property type="match status" value="1"/>
</dbReference>
<dbReference type="GeneID" id="82877432"/>
<keyword evidence="3" id="KW-1185">Reference proteome</keyword>
<proteinExistence type="predicted"/>
<dbReference type="SUPFAM" id="SSF55136">
    <property type="entry name" value="Probable bacterial effector-binding domain"/>
    <property type="match status" value="1"/>
</dbReference>
<evidence type="ECO:0000259" key="1">
    <source>
        <dbReference type="SMART" id="SM00871"/>
    </source>
</evidence>
<feature type="domain" description="AraC effector-binding" evidence="1">
    <location>
        <begin position="1"/>
        <end position="166"/>
    </location>
</feature>
<dbReference type="EMBL" id="CP004350">
    <property type="protein sequence ID" value="AHI19859.1"/>
    <property type="molecule type" value="Genomic_DNA"/>
</dbReference>